<evidence type="ECO:0000313" key="4">
    <source>
        <dbReference type="Proteomes" id="UP000064967"/>
    </source>
</evidence>
<evidence type="ECO:0008006" key="5">
    <source>
        <dbReference type="Google" id="ProtNLM"/>
    </source>
</evidence>
<dbReference type="Proteomes" id="UP000064967">
    <property type="component" value="Chromosome"/>
</dbReference>
<organism evidence="3 4">
    <name type="scientific">Labilithrix luteola</name>
    <dbReference type="NCBI Taxonomy" id="1391654"/>
    <lineage>
        <taxon>Bacteria</taxon>
        <taxon>Pseudomonadati</taxon>
        <taxon>Myxococcota</taxon>
        <taxon>Polyangia</taxon>
        <taxon>Polyangiales</taxon>
        <taxon>Labilitrichaceae</taxon>
        <taxon>Labilithrix</taxon>
    </lineage>
</organism>
<reference evidence="3 4" key="1">
    <citation type="submission" date="2015-08" db="EMBL/GenBank/DDBJ databases">
        <authorList>
            <person name="Babu N.S."/>
            <person name="Beckwith C.J."/>
            <person name="Beseler K.G."/>
            <person name="Brison A."/>
            <person name="Carone J.V."/>
            <person name="Caskin T.P."/>
            <person name="Diamond M."/>
            <person name="Durham M.E."/>
            <person name="Foxe J.M."/>
            <person name="Go M."/>
            <person name="Henderson B.A."/>
            <person name="Jones I.B."/>
            <person name="McGettigan J.A."/>
            <person name="Micheletti S.J."/>
            <person name="Nasrallah M.E."/>
            <person name="Ortiz D."/>
            <person name="Piller C.R."/>
            <person name="Privatt S.R."/>
            <person name="Schneider S.L."/>
            <person name="Sharp S."/>
            <person name="Smith T.C."/>
            <person name="Stanton J.D."/>
            <person name="Ullery H.E."/>
            <person name="Wilson R.J."/>
            <person name="Serrano M.G."/>
            <person name="Buck G."/>
            <person name="Lee V."/>
            <person name="Wang Y."/>
            <person name="Carvalho R."/>
            <person name="Voegtly L."/>
            <person name="Shi R."/>
            <person name="Duckworth R."/>
            <person name="Johnson A."/>
            <person name="Loviza R."/>
            <person name="Walstead R."/>
            <person name="Shah Z."/>
            <person name="Kiflezghi M."/>
            <person name="Wade K."/>
            <person name="Ball S.L."/>
            <person name="Bradley K.W."/>
            <person name="Asai D.J."/>
            <person name="Bowman C.A."/>
            <person name="Russell D.A."/>
            <person name="Pope W.H."/>
            <person name="Jacobs-Sera D."/>
            <person name="Hendrix R.W."/>
            <person name="Hatfull G.F."/>
        </authorList>
    </citation>
    <scope>NUCLEOTIDE SEQUENCE [LARGE SCALE GENOMIC DNA]</scope>
    <source>
        <strain evidence="3 4">DSM 27648</strain>
    </source>
</reference>
<name>A0A0K1PJB2_9BACT</name>
<dbReference type="PROSITE" id="PS51257">
    <property type="entry name" value="PROKAR_LIPOPROTEIN"/>
    <property type="match status" value="1"/>
</dbReference>
<dbReference type="KEGG" id="llu:AKJ09_00155"/>
<feature type="chain" id="PRO_5005465833" description="Lipoprotein" evidence="2">
    <location>
        <begin position="22"/>
        <end position="235"/>
    </location>
</feature>
<gene>
    <name evidence="3" type="ORF">AKJ09_00155</name>
</gene>
<accession>A0A0K1PJB2</accession>
<evidence type="ECO:0000313" key="3">
    <source>
        <dbReference type="EMBL" id="AKU93491.1"/>
    </source>
</evidence>
<proteinExistence type="predicted"/>
<protein>
    <recommendedName>
        <fullName evidence="5">Lipoprotein</fullName>
    </recommendedName>
</protein>
<dbReference type="RefSeq" id="WP_169927141.1">
    <property type="nucleotide sequence ID" value="NZ_CP012333.1"/>
</dbReference>
<evidence type="ECO:0000256" key="2">
    <source>
        <dbReference type="SAM" id="SignalP"/>
    </source>
</evidence>
<dbReference type="AlphaFoldDB" id="A0A0K1PJB2"/>
<feature type="signal peptide" evidence="2">
    <location>
        <begin position="1"/>
        <end position="21"/>
    </location>
</feature>
<sequence>MKRIALTSIAFAAAVGLLSFAACSSNESTGGPEDAGFDARDTGPADTGPVDAGPPLPPNLGTQIDRVGRPAITTLLIAPFDDQDASVGAARDAYNAQQDPTKWVDSNRAEIEKNLAVFDALDKGVNGGDCGNQVLANLQIEGASRYAPLASMLADDRLWVNTSSSTCSQYMAVELAATQTLANTDCGGRTMPYDVIDFMYSVTSGTGLNGLGDQVGAVAAKTNGTTFPYLADPLQ</sequence>
<feature type="region of interest" description="Disordered" evidence="1">
    <location>
        <begin position="28"/>
        <end position="63"/>
    </location>
</feature>
<dbReference type="EMBL" id="CP012333">
    <property type="protein sequence ID" value="AKU93491.1"/>
    <property type="molecule type" value="Genomic_DNA"/>
</dbReference>
<dbReference type="STRING" id="1391654.AKJ09_00155"/>
<evidence type="ECO:0000256" key="1">
    <source>
        <dbReference type="SAM" id="MobiDB-lite"/>
    </source>
</evidence>
<keyword evidence="2" id="KW-0732">Signal</keyword>
<keyword evidence="4" id="KW-1185">Reference proteome</keyword>